<proteinExistence type="predicted"/>
<dbReference type="EMBL" id="CP033464">
    <property type="protein sequence ID" value="QDX94342.1"/>
    <property type="molecule type" value="Genomic_DNA"/>
</dbReference>
<organism evidence="1 2">
    <name type="scientific">Brevibacillus laterosporus</name>
    <name type="common">Bacillus laterosporus</name>
    <dbReference type="NCBI Taxonomy" id="1465"/>
    <lineage>
        <taxon>Bacteria</taxon>
        <taxon>Bacillati</taxon>
        <taxon>Bacillota</taxon>
        <taxon>Bacilli</taxon>
        <taxon>Bacillales</taxon>
        <taxon>Paenibacillaceae</taxon>
        <taxon>Brevibacillus</taxon>
    </lineage>
</organism>
<evidence type="ECO:0008006" key="3">
    <source>
        <dbReference type="Google" id="ProtNLM"/>
    </source>
</evidence>
<reference evidence="1 2" key="1">
    <citation type="submission" date="2018-11" db="EMBL/GenBank/DDBJ databases">
        <title>Phylogenetic determinants of toxin gene distribution in genomes of Brevibacillus laterosporus.</title>
        <authorList>
            <person name="Glare T.R."/>
            <person name="Durrant A."/>
            <person name="Berry C."/>
            <person name="Palma L."/>
            <person name="Ormskirk M."/>
            <person name="Cox M.O."/>
        </authorList>
    </citation>
    <scope>NUCLEOTIDE SEQUENCE [LARGE SCALE GENOMIC DNA]</scope>
    <source>
        <strain evidence="1 2">1821L</strain>
    </source>
</reference>
<sequence>MMTEEEMQEIRERAKKATKGSWKWQEYYDCSLSNSEGNVIVTVVGDDMSYVKVLRNEDAEFIAHAREDIPKLLETIEKLEAYRDRYEAYYDGYKQGQYDIQMDNLNGK</sequence>
<evidence type="ECO:0000313" key="1">
    <source>
        <dbReference type="EMBL" id="QDX94342.1"/>
    </source>
</evidence>
<name>A0A518VBG4_BRELA</name>
<dbReference type="AlphaFoldDB" id="A0A518VBG4"/>
<keyword evidence="2" id="KW-1185">Reference proteome</keyword>
<gene>
    <name evidence="1" type="ORF">EEL30_19880</name>
</gene>
<protein>
    <recommendedName>
        <fullName evidence="3">Ead/Ea22-like family protein</fullName>
    </recommendedName>
</protein>
<evidence type="ECO:0000313" key="2">
    <source>
        <dbReference type="Proteomes" id="UP000319432"/>
    </source>
</evidence>
<accession>A0A518VBG4</accession>
<dbReference type="Proteomes" id="UP000319432">
    <property type="component" value="Chromosome"/>
</dbReference>